<name>A0A1D1URJ0_RAMVA</name>
<evidence type="ECO:0000256" key="6">
    <source>
        <dbReference type="ARBA" id="ARBA00022660"/>
    </source>
</evidence>
<proteinExistence type="inferred from homology"/>
<evidence type="ECO:0000256" key="13">
    <source>
        <dbReference type="ARBA" id="ARBA00030217"/>
    </source>
</evidence>
<dbReference type="InterPro" id="IPR012576">
    <property type="entry name" value="NDUFB3"/>
</dbReference>
<comment type="caution">
    <text evidence="15">The sequence shown here is derived from an EMBL/GenBank/DDBJ whole genome shotgun (WGS) entry which is preliminary data.</text>
</comment>
<evidence type="ECO:0000256" key="14">
    <source>
        <dbReference type="ARBA" id="ARBA00032688"/>
    </source>
</evidence>
<evidence type="ECO:0000256" key="8">
    <source>
        <dbReference type="ARBA" id="ARBA00022792"/>
    </source>
</evidence>
<keyword evidence="10" id="KW-1133">Transmembrane helix</keyword>
<keyword evidence="5" id="KW-0813">Transport</keyword>
<comment type="subcellular location">
    <subcellularLocation>
        <location evidence="2">Mitochondrion inner membrane</location>
        <topology evidence="2">Single-pass membrane protein</topology>
        <orientation evidence="2">Matrix side</orientation>
    </subcellularLocation>
</comment>
<sequence length="111" mass="13133">MGGSHLPKIPSYKIYRWERIPELVRVQERLAAHGLKDPWLRNEVWRYHPRFLTPWGRFRNTYGRGFIPGLIIGGLLYLAQKYYVTKINPDFYHWHDPDAPVDGHGHGHGHH</sequence>
<evidence type="ECO:0000256" key="3">
    <source>
        <dbReference type="ARBA" id="ARBA00005667"/>
    </source>
</evidence>
<evidence type="ECO:0000256" key="4">
    <source>
        <dbReference type="ARBA" id="ARBA00018680"/>
    </source>
</evidence>
<keyword evidence="6" id="KW-0679">Respiratory chain</keyword>
<organism evidence="15 16">
    <name type="scientific">Ramazzottius varieornatus</name>
    <name type="common">Water bear</name>
    <name type="synonym">Tardigrade</name>
    <dbReference type="NCBI Taxonomy" id="947166"/>
    <lineage>
        <taxon>Eukaryota</taxon>
        <taxon>Metazoa</taxon>
        <taxon>Ecdysozoa</taxon>
        <taxon>Tardigrada</taxon>
        <taxon>Eutardigrada</taxon>
        <taxon>Parachela</taxon>
        <taxon>Hypsibioidea</taxon>
        <taxon>Ramazzottiidae</taxon>
        <taxon>Ramazzottius</taxon>
    </lineage>
</organism>
<keyword evidence="11" id="KW-0496">Mitochondrion</keyword>
<reference evidence="15 16" key="1">
    <citation type="journal article" date="2016" name="Nat. Commun.">
        <title>Extremotolerant tardigrade genome and improved radiotolerance of human cultured cells by tardigrade-unique protein.</title>
        <authorList>
            <person name="Hashimoto T."/>
            <person name="Horikawa D.D."/>
            <person name="Saito Y."/>
            <person name="Kuwahara H."/>
            <person name="Kozuka-Hata H."/>
            <person name="Shin-I T."/>
            <person name="Minakuchi Y."/>
            <person name="Ohishi K."/>
            <person name="Motoyama A."/>
            <person name="Aizu T."/>
            <person name="Enomoto A."/>
            <person name="Kondo K."/>
            <person name="Tanaka S."/>
            <person name="Hara Y."/>
            <person name="Koshikawa S."/>
            <person name="Sagara H."/>
            <person name="Miura T."/>
            <person name="Yokobori S."/>
            <person name="Miyagawa K."/>
            <person name="Suzuki Y."/>
            <person name="Kubo T."/>
            <person name="Oyama M."/>
            <person name="Kohara Y."/>
            <person name="Fujiyama A."/>
            <person name="Arakawa K."/>
            <person name="Katayama T."/>
            <person name="Toyoda A."/>
            <person name="Kunieda T."/>
        </authorList>
    </citation>
    <scope>NUCLEOTIDE SEQUENCE [LARGE SCALE GENOMIC DNA]</scope>
    <source>
        <strain evidence="15 16">YOKOZUNA-1</strain>
    </source>
</reference>
<dbReference type="GO" id="GO:0005743">
    <property type="term" value="C:mitochondrial inner membrane"/>
    <property type="evidence" value="ECO:0007669"/>
    <property type="project" value="UniProtKB-SubCell"/>
</dbReference>
<keyword evidence="8" id="KW-0999">Mitochondrion inner membrane</keyword>
<evidence type="ECO:0000313" key="15">
    <source>
        <dbReference type="EMBL" id="GAU88798.1"/>
    </source>
</evidence>
<gene>
    <name evidence="15" type="primary">RvY_01432-1</name>
    <name evidence="15" type="synonym">RvY_01432.1</name>
    <name evidence="15" type="ORF">RvY_01432</name>
</gene>
<evidence type="ECO:0000256" key="9">
    <source>
        <dbReference type="ARBA" id="ARBA00022982"/>
    </source>
</evidence>
<protein>
    <recommendedName>
        <fullName evidence="4">NADH dehydrogenase [ubiquinone] 1 beta subcomplex subunit 3</fullName>
    </recommendedName>
    <alternativeName>
        <fullName evidence="13">Complex I-B12</fullName>
    </alternativeName>
    <alternativeName>
        <fullName evidence="14">NADH-ubiquinone oxidoreductase B12 subunit</fullName>
    </alternativeName>
</protein>
<dbReference type="Proteomes" id="UP000186922">
    <property type="component" value="Unassembled WGS sequence"/>
</dbReference>
<keyword evidence="12" id="KW-0472">Membrane</keyword>
<evidence type="ECO:0000256" key="2">
    <source>
        <dbReference type="ARBA" id="ARBA00004298"/>
    </source>
</evidence>
<comment type="similarity">
    <text evidence="3">Belongs to the complex I NDUFB3 subunit family.</text>
</comment>
<evidence type="ECO:0000256" key="12">
    <source>
        <dbReference type="ARBA" id="ARBA00023136"/>
    </source>
</evidence>
<evidence type="ECO:0000256" key="1">
    <source>
        <dbReference type="ARBA" id="ARBA00003195"/>
    </source>
</evidence>
<dbReference type="Pfam" id="PF08122">
    <property type="entry name" value="NDUF_B12"/>
    <property type="match status" value="1"/>
</dbReference>
<evidence type="ECO:0000313" key="16">
    <source>
        <dbReference type="Proteomes" id="UP000186922"/>
    </source>
</evidence>
<evidence type="ECO:0000256" key="5">
    <source>
        <dbReference type="ARBA" id="ARBA00022448"/>
    </source>
</evidence>
<dbReference type="AlphaFoldDB" id="A0A1D1URJ0"/>
<evidence type="ECO:0000256" key="11">
    <source>
        <dbReference type="ARBA" id="ARBA00023128"/>
    </source>
</evidence>
<dbReference type="PANTHER" id="PTHR15082">
    <property type="entry name" value="NADH-UBIQUINONE OXIDOREDUCTASE B12 SUBUNIT"/>
    <property type="match status" value="1"/>
</dbReference>
<dbReference type="EMBL" id="BDGG01000001">
    <property type="protein sequence ID" value="GAU88798.1"/>
    <property type="molecule type" value="Genomic_DNA"/>
</dbReference>
<comment type="function">
    <text evidence="1">Accessory subunit of the mitochondrial membrane respiratory chain NADH dehydrogenase (Complex I), that is believed not to be involved in catalysis. Complex I functions in the transfer of electrons from NADH to the respiratory chain. The immediate electron acceptor for the enzyme is believed to be ubiquinone.</text>
</comment>
<dbReference type="STRING" id="947166.A0A1D1URJ0"/>
<dbReference type="GO" id="GO:0032981">
    <property type="term" value="P:mitochondrial respiratory chain complex I assembly"/>
    <property type="evidence" value="ECO:0007669"/>
    <property type="project" value="TreeGrafter"/>
</dbReference>
<dbReference type="GO" id="GO:0022900">
    <property type="term" value="P:electron transport chain"/>
    <property type="evidence" value="ECO:0007669"/>
    <property type="project" value="InterPro"/>
</dbReference>
<keyword evidence="7" id="KW-0812">Transmembrane</keyword>
<keyword evidence="9" id="KW-0249">Electron transport</keyword>
<dbReference type="OrthoDB" id="521512at2759"/>
<accession>A0A1D1URJ0</accession>
<keyword evidence="16" id="KW-1185">Reference proteome</keyword>
<dbReference type="PANTHER" id="PTHR15082:SF2">
    <property type="entry name" value="NADH DEHYDROGENASE [UBIQUINONE] 1 BETA SUBCOMPLEX SUBUNIT 3"/>
    <property type="match status" value="1"/>
</dbReference>
<evidence type="ECO:0000256" key="10">
    <source>
        <dbReference type="ARBA" id="ARBA00022989"/>
    </source>
</evidence>
<evidence type="ECO:0000256" key="7">
    <source>
        <dbReference type="ARBA" id="ARBA00022692"/>
    </source>
</evidence>